<accession>A0A9P4GSF3</accession>
<comment type="caution">
    <text evidence="1">The sequence shown here is derived from an EMBL/GenBank/DDBJ whole genome shotgun (WGS) entry which is preliminary data.</text>
</comment>
<gene>
    <name evidence="1" type="ORF">K460DRAFT_16749</name>
</gene>
<dbReference type="Proteomes" id="UP000800039">
    <property type="component" value="Unassembled WGS sequence"/>
</dbReference>
<dbReference type="GeneID" id="63844176"/>
<organism evidence="1 2">
    <name type="scientific">Cucurbitaria berberidis CBS 394.84</name>
    <dbReference type="NCBI Taxonomy" id="1168544"/>
    <lineage>
        <taxon>Eukaryota</taxon>
        <taxon>Fungi</taxon>
        <taxon>Dikarya</taxon>
        <taxon>Ascomycota</taxon>
        <taxon>Pezizomycotina</taxon>
        <taxon>Dothideomycetes</taxon>
        <taxon>Pleosporomycetidae</taxon>
        <taxon>Pleosporales</taxon>
        <taxon>Pleosporineae</taxon>
        <taxon>Cucurbitariaceae</taxon>
        <taxon>Cucurbitaria</taxon>
    </lineage>
</organism>
<dbReference type="AlphaFoldDB" id="A0A9P4GSF3"/>
<reference evidence="1" key="1">
    <citation type="submission" date="2020-01" db="EMBL/GenBank/DDBJ databases">
        <authorList>
            <consortium name="DOE Joint Genome Institute"/>
            <person name="Haridas S."/>
            <person name="Albert R."/>
            <person name="Binder M."/>
            <person name="Bloem J."/>
            <person name="Labutti K."/>
            <person name="Salamov A."/>
            <person name="Andreopoulos B."/>
            <person name="Baker S.E."/>
            <person name="Barry K."/>
            <person name="Bills G."/>
            <person name="Bluhm B.H."/>
            <person name="Cannon C."/>
            <person name="Castanera R."/>
            <person name="Culley D.E."/>
            <person name="Daum C."/>
            <person name="Ezra D."/>
            <person name="Gonzalez J.B."/>
            <person name="Henrissat B."/>
            <person name="Kuo A."/>
            <person name="Liang C."/>
            <person name="Lipzen A."/>
            <person name="Lutzoni F."/>
            <person name="Magnuson J."/>
            <person name="Mondo S."/>
            <person name="Nolan M."/>
            <person name="Ohm R."/>
            <person name="Pangilinan J."/>
            <person name="Park H.-J."/>
            <person name="Ramirez L."/>
            <person name="Alfaro M."/>
            <person name="Sun H."/>
            <person name="Tritt A."/>
            <person name="Yoshinaga Y."/>
            <person name="Zwiers L.-H."/>
            <person name="Turgeon B.G."/>
            <person name="Goodwin S.B."/>
            <person name="Spatafora J.W."/>
            <person name="Crous P.W."/>
            <person name="Grigoriev I.V."/>
        </authorList>
    </citation>
    <scope>NUCLEOTIDE SEQUENCE</scope>
    <source>
        <strain evidence="1">CBS 394.84</strain>
    </source>
</reference>
<proteinExistence type="predicted"/>
<dbReference type="EMBL" id="ML976614">
    <property type="protein sequence ID" value="KAF1850495.1"/>
    <property type="molecule type" value="Genomic_DNA"/>
</dbReference>
<evidence type="ECO:0000313" key="1">
    <source>
        <dbReference type="EMBL" id="KAF1850495.1"/>
    </source>
</evidence>
<keyword evidence="2" id="KW-1185">Reference proteome</keyword>
<dbReference type="RefSeq" id="XP_040793058.1">
    <property type="nucleotide sequence ID" value="XM_040926924.1"/>
</dbReference>
<sequence>MVQPERPSSAKAMPKRSLTSLMEQHPSGMVPGRLWPYPLHTPEGGLYELRSNWNVGSIRSKRSTTGGVRTGWWLLSLIDGWWLLSLIDGGSNTNKSGRTRTSQVEHEQFRSNTNKSGLQRCWLLVFRMSRVLVFRISSWLLVFGGQGCFRGCWVELEVTGRWLCAGSVNGLDHRQITSLQPLGHLSTLLLLLLQLVMKFHLYPLFPSLSSFV</sequence>
<evidence type="ECO:0000313" key="2">
    <source>
        <dbReference type="Proteomes" id="UP000800039"/>
    </source>
</evidence>
<name>A0A9P4GSF3_9PLEO</name>
<protein>
    <submittedName>
        <fullName evidence="1">Uncharacterized protein</fullName>
    </submittedName>
</protein>